<name>A0A427ALE4_ENSVE</name>
<dbReference type="EMBL" id="AMZH03002048">
    <property type="protein sequence ID" value="RRT76972.1"/>
    <property type="molecule type" value="Genomic_DNA"/>
</dbReference>
<evidence type="ECO:0000313" key="2">
    <source>
        <dbReference type="EMBL" id="RRT76972.1"/>
    </source>
</evidence>
<comment type="caution">
    <text evidence="2">The sequence shown here is derived from an EMBL/GenBank/DDBJ whole genome shotgun (WGS) entry which is preliminary data.</text>
</comment>
<feature type="region of interest" description="Disordered" evidence="1">
    <location>
        <begin position="1"/>
        <end position="49"/>
    </location>
</feature>
<organism evidence="2 3">
    <name type="scientific">Ensete ventricosum</name>
    <name type="common">Abyssinian banana</name>
    <name type="synonym">Musa ensete</name>
    <dbReference type="NCBI Taxonomy" id="4639"/>
    <lineage>
        <taxon>Eukaryota</taxon>
        <taxon>Viridiplantae</taxon>
        <taxon>Streptophyta</taxon>
        <taxon>Embryophyta</taxon>
        <taxon>Tracheophyta</taxon>
        <taxon>Spermatophyta</taxon>
        <taxon>Magnoliopsida</taxon>
        <taxon>Liliopsida</taxon>
        <taxon>Zingiberales</taxon>
        <taxon>Musaceae</taxon>
        <taxon>Ensete</taxon>
    </lineage>
</organism>
<dbReference type="AlphaFoldDB" id="A0A427ALE4"/>
<evidence type="ECO:0000256" key="1">
    <source>
        <dbReference type="SAM" id="MobiDB-lite"/>
    </source>
</evidence>
<evidence type="ECO:0000313" key="3">
    <source>
        <dbReference type="Proteomes" id="UP000287651"/>
    </source>
</evidence>
<reference evidence="2 3" key="1">
    <citation type="journal article" date="2014" name="Agronomy (Basel)">
        <title>A Draft Genome Sequence for Ensete ventricosum, the Drought-Tolerant Tree Against Hunger.</title>
        <authorList>
            <person name="Harrison J."/>
            <person name="Moore K.A."/>
            <person name="Paszkiewicz K."/>
            <person name="Jones T."/>
            <person name="Grant M."/>
            <person name="Ambacheew D."/>
            <person name="Muzemil S."/>
            <person name="Studholme D.J."/>
        </authorList>
    </citation>
    <scope>NUCLEOTIDE SEQUENCE [LARGE SCALE GENOMIC DNA]</scope>
</reference>
<dbReference type="Proteomes" id="UP000287651">
    <property type="component" value="Unassembled WGS sequence"/>
</dbReference>
<protein>
    <submittedName>
        <fullName evidence="2">Uncharacterized protein</fullName>
    </submittedName>
</protein>
<proteinExistence type="predicted"/>
<accession>A0A427ALE4</accession>
<sequence length="79" mass="9219">MQPIQKSHLVVVPLQDEKFEPKKQKGKRYKPRHDLPTQFVTPRVGRHMDWGNSPPLKAFLDDEVERETQVGLQGIDRDT</sequence>
<gene>
    <name evidence="2" type="ORF">B296_00022577</name>
</gene>